<dbReference type="InterPro" id="IPR027805">
    <property type="entry name" value="Transposase_HTH_dom"/>
</dbReference>
<dbReference type="PANTHER" id="PTHR23080">
    <property type="entry name" value="THAP DOMAIN PROTEIN"/>
    <property type="match status" value="1"/>
</dbReference>
<dbReference type="AlphaFoldDB" id="A0AAV6GH83"/>
<feature type="region of interest" description="Disordered" evidence="3">
    <location>
        <begin position="1"/>
        <end position="23"/>
    </location>
</feature>
<organism evidence="6 7">
    <name type="scientific">Alosa alosa</name>
    <name type="common">allis shad</name>
    <dbReference type="NCBI Taxonomy" id="278164"/>
    <lineage>
        <taxon>Eukaryota</taxon>
        <taxon>Metazoa</taxon>
        <taxon>Chordata</taxon>
        <taxon>Craniata</taxon>
        <taxon>Vertebrata</taxon>
        <taxon>Euteleostomi</taxon>
        <taxon>Actinopterygii</taxon>
        <taxon>Neopterygii</taxon>
        <taxon>Teleostei</taxon>
        <taxon>Clupei</taxon>
        <taxon>Clupeiformes</taxon>
        <taxon>Clupeoidei</taxon>
        <taxon>Clupeidae</taxon>
        <taxon>Alosa</taxon>
    </lineage>
</organism>
<dbReference type="Pfam" id="PF13613">
    <property type="entry name" value="HTH_Tnp_4"/>
    <property type="match status" value="1"/>
</dbReference>
<feature type="domain" description="Transposase Helix-turn-helix" evidence="5">
    <location>
        <begin position="116"/>
        <end position="165"/>
    </location>
</feature>
<proteinExistence type="predicted"/>
<dbReference type="InterPro" id="IPR027806">
    <property type="entry name" value="HARBI1_dom"/>
</dbReference>
<dbReference type="GO" id="GO:0046872">
    <property type="term" value="F:metal ion binding"/>
    <property type="evidence" value="ECO:0007669"/>
    <property type="project" value="UniProtKB-KW"/>
</dbReference>
<dbReference type="EMBL" id="JADWDJ010000012">
    <property type="protein sequence ID" value="KAG5273005.1"/>
    <property type="molecule type" value="Genomic_DNA"/>
</dbReference>
<reference evidence="6" key="1">
    <citation type="submission" date="2020-10" db="EMBL/GenBank/DDBJ databases">
        <title>Chromosome-scale genome assembly of the Allis shad, Alosa alosa.</title>
        <authorList>
            <person name="Margot Z."/>
            <person name="Christophe K."/>
            <person name="Cabau C."/>
            <person name="Louis A."/>
            <person name="Berthelot C."/>
            <person name="Parey E."/>
            <person name="Roest Crollius H."/>
            <person name="Montfort J."/>
            <person name="Robinson-Rechavi M."/>
            <person name="Bucao C."/>
            <person name="Bouchez O."/>
            <person name="Gislard M."/>
            <person name="Lluch J."/>
            <person name="Milhes M."/>
            <person name="Lampietro C."/>
            <person name="Lopez Roques C."/>
            <person name="Donnadieu C."/>
            <person name="Braasch I."/>
            <person name="Desvignes T."/>
            <person name="Postlethwait J."/>
            <person name="Bobe J."/>
            <person name="Guiguen Y."/>
        </authorList>
    </citation>
    <scope>NUCLEOTIDE SEQUENCE</scope>
    <source>
        <strain evidence="6">M-15738</strain>
        <tissue evidence="6">Blood</tissue>
    </source>
</reference>
<evidence type="ECO:0000313" key="6">
    <source>
        <dbReference type="EMBL" id="KAG5273005.1"/>
    </source>
</evidence>
<feature type="compositionally biased region" description="Pro residues" evidence="3">
    <location>
        <begin position="8"/>
        <end position="17"/>
    </location>
</feature>
<comment type="cofactor">
    <cofactor evidence="1">
        <name>a divalent metal cation</name>
        <dbReference type="ChEBI" id="CHEBI:60240"/>
    </cofactor>
</comment>
<dbReference type="Proteomes" id="UP000823561">
    <property type="component" value="Chromosome 12"/>
</dbReference>
<feature type="domain" description="DDE Tnp4" evidence="4">
    <location>
        <begin position="195"/>
        <end position="304"/>
    </location>
</feature>
<evidence type="ECO:0000256" key="1">
    <source>
        <dbReference type="ARBA" id="ARBA00001968"/>
    </source>
</evidence>
<comment type="caution">
    <text evidence="6">The sequence shown here is derived from an EMBL/GenBank/DDBJ whole genome shotgun (WGS) entry which is preliminary data.</text>
</comment>
<name>A0AAV6GH83_9TELE</name>
<keyword evidence="2" id="KW-0479">Metal-binding</keyword>
<evidence type="ECO:0000259" key="5">
    <source>
        <dbReference type="Pfam" id="PF13613"/>
    </source>
</evidence>
<evidence type="ECO:0000313" key="7">
    <source>
        <dbReference type="Proteomes" id="UP000823561"/>
    </source>
</evidence>
<accession>A0AAV6GH83</accession>
<evidence type="ECO:0000256" key="2">
    <source>
        <dbReference type="ARBA" id="ARBA00022723"/>
    </source>
</evidence>
<evidence type="ECO:0008006" key="8">
    <source>
        <dbReference type="Google" id="ProtNLM"/>
    </source>
</evidence>
<feature type="region of interest" description="Disordered" evidence="3">
    <location>
        <begin position="307"/>
        <end position="326"/>
    </location>
</feature>
<protein>
    <recommendedName>
        <fullName evidence="8">Transposase</fullName>
    </recommendedName>
</protein>
<gene>
    <name evidence="6" type="ORF">AALO_G00171710</name>
</gene>
<keyword evidence="7" id="KW-1185">Reference proteome</keyword>
<sequence length="326" mass="36531">MACASDPPEAPLPPPPDHTYSVSTSTSSFELVTKCEALTQKVAELQHQLESIQLQSRFGLQHIVGSDADLRYYTRFASYEHFKRFWELVEPAAKTKMVRITSSSSSSEPAQPRATKLAPVDELLLFLMHLSAGLDLRDLAIRFRIHSSTASRIITTWTHFLYHLLGSIRLWIPPEEVKAHLPPDFSFFPDTQVVLDCTEIYCQTPSSLLLQSEVYSTYKSHTTFKAMIGIAPHGAITFVSPLYAGSMSDREIFRLSGITKLLTPEMAIMVDKGFLVDNLCPGKVYRPAFLSKNAQMTKEDVQKTGNCPFETPCRAQHQEGEGEQTI</sequence>
<evidence type="ECO:0000259" key="4">
    <source>
        <dbReference type="Pfam" id="PF13359"/>
    </source>
</evidence>
<evidence type="ECO:0000256" key="3">
    <source>
        <dbReference type="SAM" id="MobiDB-lite"/>
    </source>
</evidence>
<dbReference type="Pfam" id="PF13359">
    <property type="entry name" value="DDE_Tnp_4"/>
    <property type="match status" value="1"/>
</dbReference>
<dbReference type="PANTHER" id="PTHR23080:SF133">
    <property type="entry name" value="SI:CH211-262I1.5-RELATED"/>
    <property type="match status" value="1"/>
</dbReference>